<dbReference type="Pfam" id="PF12867">
    <property type="entry name" value="DinB_2"/>
    <property type="match status" value="1"/>
</dbReference>
<accession>A0A5J4L2Y3</accession>
<dbReference type="Proteomes" id="UP000326912">
    <property type="component" value="Unassembled WGS sequence"/>
</dbReference>
<organism evidence="2 3">
    <name type="scientific">Dictyobacter vulcani</name>
    <dbReference type="NCBI Taxonomy" id="2607529"/>
    <lineage>
        <taxon>Bacteria</taxon>
        <taxon>Bacillati</taxon>
        <taxon>Chloroflexota</taxon>
        <taxon>Ktedonobacteria</taxon>
        <taxon>Ktedonobacterales</taxon>
        <taxon>Dictyobacteraceae</taxon>
        <taxon>Dictyobacter</taxon>
    </lineage>
</organism>
<protein>
    <recommendedName>
        <fullName evidence="1">DinB-like domain-containing protein</fullName>
    </recommendedName>
</protein>
<proteinExistence type="predicted"/>
<keyword evidence="3" id="KW-1185">Reference proteome</keyword>
<feature type="domain" description="DinB-like" evidence="1">
    <location>
        <begin position="19"/>
        <end position="156"/>
    </location>
</feature>
<dbReference type="RefSeq" id="WP_151759419.1">
    <property type="nucleotide sequence ID" value="NZ_BKZW01000004.1"/>
</dbReference>
<dbReference type="InterPro" id="IPR034660">
    <property type="entry name" value="DinB/YfiT-like"/>
</dbReference>
<comment type="caution">
    <text evidence="2">The sequence shown here is derived from an EMBL/GenBank/DDBJ whole genome shotgun (WGS) entry which is preliminary data.</text>
</comment>
<dbReference type="Gene3D" id="1.20.120.450">
    <property type="entry name" value="dinb family like domain"/>
    <property type="match status" value="1"/>
</dbReference>
<evidence type="ECO:0000259" key="1">
    <source>
        <dbReference type="Pfam" id="PF12867"/>
    </source>
</evidence>
<sequence>MMDTTPSLITFYKGWGTYQKNLVEIIRPLTPEQLALPVPGHQWTIGMLAQHLVGNRVWWFQVWMGEGSPELAPLAHWDPADDVEQAPLNATELVAGLESTWQMIYDALTRWTAADLEQIFQPPAALKEEEREHFPPFSRQWIIWHVLEHEIHHGGELSVALGNYGLNGIYGDM</sequence>
<dbReference type="AlphaFoldDB" id="A0A5J4L2Y3"/>
<reference evidence="2 3" key="1">
    <citation type="submission" date="2019-10" db="EMBL/GenBank/DDBJ databases">
        <title>Dictyobacter vulcani sp. nov., within the class Ktedonobacteria, isolated from soil of volcanic Mt. Zao.</title>
        <authorList>
            <person name="Zheng Y."/>
            <person name="Wang C.M."/>
            <person name="Sakai Y."/>
            <person name="Abe K."/>
            <person name="Yokota A."/>
            <person name="Yabe S."/>
        </authorList>
    </citation>
    <scope>NUCLEOTIDE SEQUENCE [LARGE SCALE GENOMIC DNA]</scope>
    <source>
        <strain evidence="2 3">W12</strain>
    </source>
</reference>
<dbReference type="SUPFAM" id="SSF109854">
    <property type="entry name" value="DinB/YfiT-like putative metalloenzymes"/>
    <property type="match status" value="1"/>
</dbReference>
<evidence type="ECO:0000313" key="2">
    <source>
        <dbReference type="EMBL" id="GER91826.1"/>
    </source>
</evidence>
<name>A0A5J4L2Y3_9CHLR</name>
<dbReference type="InterPro" id="IPR024775">
    <property type="entry name" value="DinB-like"/>
</dbReference>
<evidence type="ECO:0000313" key="3">
    <source>
        <dbReference type="Proteomes" id="UP000326912"/>
    </source>
</evidence>
<gene>
    <name evidence="2" type="ORF">KDW_59880</name>
</gene>
<dbReference type="EMBL" id="BKZW01000004">
    <property type="protein sequence ID" value="GER91826.1"/>
    <property type="molecule type" value="Genomic_DNA"/>
</dbReference>